<dbReference type="Gene3D" id="3.40.50.150">
    <property type="entry name" value="Vaccinia Virus protein VP39"/>
    <property type="match status" value="1"/>
</dbReference>
<dbReference type="RefSeq" id="WP_074756585.1">
    <property type="nucleotide sequence ID" value="NZ_FNCO01000015.1"/>
</dbReference>
<dbReference type="OrthoDB" id="116799at2"/>
<keyword evidence="5" id="KW-1185">Reference proteome</keyword>
<evidence type="ECO:0000256" key="1">
    <source>
        <dbReference type="ARBA" id="ARBA00022603"/>
    </source>
</evidence>
<dbReference type="GO" id="GO:0032259">
    <property type="term" value="P:methylation"/>
    <property type="evidence" value="ECO:0007669"/>
    <property type="project" value="UniProtKB-KW"/>
</dbReference>
<dbReference type="Proteomes" id="UP000182894">
    <property type="component" value="Unassembled WGS sequence"/>
</dbReference>
<accession>A0A1G8LYM5</accession>
<dbReference type="AlphaFoldDB" id="A0A1G8LYM5"/>
<reference evidence="5" key="1">
    <citation type="submission" date="2016-10" db="EMBL/GenBank/DDBJ databases">
        <authorList>
            <person name="Varghese N."/>
            <person name="Submissions S."/>
        </authorList>
    </citation>
    <scope>NUCLEOTIDE SEQUENCE [LARGE SCALE GENOMIC DNA]</scope>
    <source>
        <strain evidence="5">ATCC 700689</strain>
    </source>
</reference>
<evidence type="ECO:0000256" key="2">
    <source>
        <dbReference type="ARBA" id="ARBA00022679"/>
    </source>
</evidence>
<protein>
    <submittedName>
        <fullName evidence="4">Nodulation protein S (NodS)</fullName>
    </submittedName>
</protein>
<dbReference type="InterPro" id="IPR008715">
    <property type="entry name" value="SAM-MeTfrase_NodS-like"/>
</dbReference>
<keyword evidence="3" id="KW-0949">S-adenosyl-L-methionine</keyword>
<dbReference type="GO" id="GO:0008757">
    <property type="term" value="F:S-adenosylmethionine-dependent methyltransferase activity"/>
    <property type="evidence" value="ECO:0007669"/>
    <property type="project" value="InterPro"/>
</dbReference>
<organism evidence="4 5">
    <name type="scientific">Pseudomonas abietaniphila</name>
    <dbReference type="NCBI Taxonomy" id="89065"/>
    <lineage>
        <taxon>Bacteria</taxon>
        <taxon>Pseudomonadati</taxon>
        <taxon>Pseudomonadota</taxon>
        <taxon>Gammaproteobacteria</taxon>
        <taxon>Pseudomonadales</taxon>
        <taxon>Pseudomonadaceae</taxon>
        <taxon>Pseudomonas</taxon>
    </lineage>
</organism>
<dbReference type="PANTHER" id="PTHR43464:SF19">
    <property type="entry name" value="UBIQUINONE BIOSYNTHESIS O-METHYLTRANSFERASE, MITOCHONDRIAL"/>
    <property type="match status" value="1"/>
</dbReference>
<dbReference type="SUPFAM" id="SSF53335">
    <property type="entry name" value="S-adenosyl-L-methionine-dependent methyltransferases"/>
    <property type="match status" value="1"/>
</dbReference>
<evidence type="ECO:0000256" key="3">
    <source>
        <dbReference type="ARBA" id="ARBA00022691"/>
    </source>
</evidence>
<proteinExistence type="predicted"/>
<sequence>MSLPADYFDELFADSDDPWAFRTRWYEQRKRDLTLAALPRQRYERVFEPGCANGELSLRLAERCDQLLCMDMSTRAVELARARLREYPRAQVVEGCLPQDWPEGQFDLIVISEWAYYLEPALFIQVIERLAACLTPDGAVLACHWLHPIDGCPMQGAEAHALLTQYLPLTRTLRHEETDFLLEMWSNHTAGIDLSEQVRR</sequence>
<gene>
    <name evidence="4" type="ORF">SAMN05216605_11524</name>
</gene>
<dbReference type="EMBL" id="FNCO01000015">
    <property type="protein sequence ID" value="SDI60758.1"/>
    <property type="molecule type" value="Genomic_DNA"/>
</dbReference>
<keyword evidence="2" id="KW-0808">Transferase</keyword>
<dbReference type="STRING" id="89065.SAMN05216605_11524"/>
<dbReference type="InterPro" id="IPR029063">
    <property type="entry name" value="SAM-dependent_MTases_sf"/>
</dbReference>
<dbReference type="PANTHER" id="PTHR43464">
    <property type="entry name" value="METHYLTRANSFERASE"/>
    <property type="match status" value="1"/>
</dbReference>
<evidence type="ECO:0000313" key="5">
    <source>
        <dbReference type="Proteomes" id="UP000182894"/>
    </source>
</evidence>
<evidence type="ECO:0000313" key="4">
    <source>
        <dbReference type="EMBL" id="SDI60758.1"/>
    </source>
</evidence>
<dbReference type="GO" id="GO:0009312">
    <property type="term" value="P:oligosaccharide biosynthetic process"/>
    <property type="evidence" value="ECO:0007669"/>
    <property type="project" value="InterPro"/>
</dbReference>
<name>A0A1G8LYM5_9PSED</name>
<dbReference type="Pfam" id="PF05401">
    <property type="entry name" value="NodS"/>
    <property type="match status" value="1"/>
</dbReference>
<dbReference type="CDD" id="cd02440">
    <property type="entry name" value="AdoMet_MTases"/>
    <property type="match status" value="1"/>
</dbReference>
<keyword evidence="1" id="KW-0489">Methyltransferase</keyword>